<organism evidence="3 4">
    <name type="scientific">Austropuccinia psidii MF-1</name>
    <dbReference type="NCBI Taxonomy" id="1389203"/>
    <lineage>
        <taxon>Eukaryota</taxon>
        <taxon>Fungi</taxon>
        <taxon>Dikarya</taxon>
        <taxon>Basidiomycota</taxon>
        <taxon>Pucciniomycotina</taxon>
        <taxon>Pucciniomycetes</taxon>
        <taxon>Pucciniales</taxon>
        <taxon>Sphaerophragmiaceae</taxon>
        <taxon>Austropuccinia</taxon>
    </lineage>
</organism>
<feature type="domain" description="Retrotransposon gag" evidence="2">
    <location>
        <begin position="162"/>
        <end position="255"/>
    </location>
</feature>
<comment type="caution">
    <text evidence="3">The sequence shown here is derived from an EMBL/GenBank/DDBJ whole genome shotgun (WGS) entry which is preliminary data.</text>
</comment>
<keyword evidence="4" id="KW-1185">Reference proteome</keyword>
<evidence type="ECO:0000259" key="2">
    <source>
        <dbReference type="Pfam" id="PF03732"/>
    </source>
</evidence>
<evidence type="ECO:0000313" key="4">
    <source>
        <dbReference type="Proteomes" id="UP000765509"/>
    </source>
</evidence>
<name>A0A9Q3GC18_9BASI</name>
<evidence type="ECO:0000313" key="3">
    <source>
        <dbReference type="EMBL" id="MBW0461935.1"/>
    </source>
</evidence>
<protein>
    <recommendedName>
        <fullName evidence="2">Retrotransposon gag domain-containing protein</fullName>
    </recommendedName>
</protein>
<feature type="compositionally biased region" description="Basic and acidic residues" evidence="1">
    <location>
        <begin position="34"/>
        <end position="44"/>
    </location>
</feature>
<feature type="region of interest" description="Disordered" evidence="1">
    <location>
        <begin position="1"/>
        <end position="51"/>
    </location>
</feature>
<dbReference type="InterPro" id="IPR005162">
    <property type="entry name" value="Retrotrans_gag_dom"/>
</dbReference>
<dbReference type="Pfam" id="PF03732">
    <property type="entry name" value="Retrotrans_gag"/>
    <property type="match status" value="1"/>
</dbReference>
<feature type="region of interest" description="Disordered" evidence="1">
    <location>
        <begin position="286"/>
        <end position="315"/>
    </location>
</feature>
<feature type="compositionally biased region" description="Polar residues" evidence="1">
    <location>
        <begin position="10"/>
        <end position="20"/>
    </location>
</feature>
<sequence>MEREAPSRRGSVNSRISRSFSGLFGGYPTISQGPRDRLGEAGDEKGEESEEAEVADVLEGAPEASEAAKLAYFNQPLVSQAEPNFLKMMEQMTQFMGQLTQEDSFRDNPKSPAFRIPSMKAPDYFYGTQAHHLRGFIHSFQLIFHNDPANFFSDRKKFHYSTSFLTGRAGKWIKPYLLYIFNEDSSYLLNNWHLSETTLLPLFGDPNEVRKAEQELDTLMMKESGHVSLYISDFRSLMSRIGDWGERADIHVYRRVLASRLLDQLASQPGTFDTLQEPMDVTLELDNRYHERQKEKDGNQENKSPVPGSIPSRPS</sequence>
<dbReference type="Proteomes" id="UP000765509">
    <property type="component" value="Unassembled WGS sequence"/>
</dbReference>
<dbReference type="EMBL" id="AVOT02000244">
    <property type="protein sequence ID" value="MBW0461935.1"/>
    <property type="molecule type" value="Genomic_DNA"/>
</dbReference>
<feature type="compositionally biased region" description="Basic and acidic residues" evidence="1">
    <location>
        <begin position="286"/>
        <end position="300"/>
    </location>
</feature>
<accession>A0A9Q3GC18</accession>
<evidence type="ECO:0000256" key="1">
    <source>
        <dbReference type="SAM" id="MobiDB-lite"/>
    </source>
</evidence>
<reference evidence="3" key="1">
    <citation type="submission" date="2021-03" db="EMBL/GenBank/DDBJ databases">
        <title>Draft genome sequence of rust myrtle Austropuccinia psidii MF-1, a brazilian biotype.</title>
        <authorList>
            <person name="Quecine M.C."/>
            <person name="Pachon D.M.R."/>
            <person name="Bonatelli M.L."/>
            <person name="Correr F.H."/>
            <person name="Franceschini L.M."/>
            <person name="Leite T.F."/>
            <person name="Margarido G.R.A."/>
            <person name="Almeida C.A."/>
            <person name="Ferrarezi J.A."/>
            <person name="Labate C.A."/>
        </authorList>
    </citation>
    <scope>NUCLEOTIDE SEQUENCE</scope>
    <source>
        <strain evidence="3">MF-1</strain>
    </source>
</reference>
<dbReference type="AlphaFoldDB" id="A0A9Q3GC18"/>
<gene>
    <name evidence="3" type="ORF">O181_001650</name>
</gene>
<proteinExistence type="predicted"/>